<evidence type="ECO:0008006" key="3">
    <source>
        <dbReference type="Google" id="ProtNLM"/>
    </source>
</evidence>
<keyword evidence="2" id="KW-1185">Reference proteome</keyword>
<evidence type="ECO:0000313" key="1">
    <source>
        <dbReference type="EMBL" id="GAO08111.1"/>
    </source>
</evidence>
<dbReference type="Pfam" id="PF04075">
    <property type="entry name" value="F420H2_quin_red"/>
    <property type="match status" value="1"/>
</dbReference>
<dbReference type="Proteomes" id="UP000048965">
    <property type="component" value="Unassembled WGS sequence"/>
</dbReference>
<organism evidence="1 2">
    <name type="scientific">Streptomyces lydicamycinicus</name>
    <dbReference type="NCBI Taxonomy" id="1546107"/>
    <lineage>
        <taxon>Bacteria</taxon>
        <taxon>Bacillati</taxon>
        <taxon>Actinomycetota</taxon>
        <taxon>Actinomycetes</taxon>
        <taxon>Kitasatosporales</taxon>
        <taxon>Streptomycetaceae</taxon>
        <taxon>Streptomyces</taxon>
    </lineage>
</organism>
<gene>
    <name evidence="1" type="ORF">TPA0598_03_05720</name>
</gene>
<dbReference type="RefSeq" id="WP_042153184.1">
    <property type="nucleotide sequence ID" value="NZ_BBNO01000003.1"/>
</dbReference>
<dbReference type="Gene3D" id="2.30.110.10">
    <property type="entry name" value="Electron Transport, Fmn-binding Protein, Chain A"/>
    <property type="match status" value="1"/>
</dbReference>
<reference evidence="1 2" key="2">
    <citation type="journal article" date="2015" name="Stand. Genomic Sci.">
        <title>Draft genome sequence of marine-derived Streptomyces sp. TP-A0598, a producer of anti-MRSA antibiotic lydicamycins.</title>
        <authorList>
            <person name="Komaki H."/>
            <person name="Ichikawa N."/>
            <person name="Hosoyama A."/>
            <person name="Fujita N."/>
            <person name="Igarashi Y."/>
        </authorList>
    </citation>
    <scope>NUCLEOTIDE SEQUENCE [LARGE SCALE GENOMIC DNA]</scope>
    <source>
        <strain evidence="1 2">NBRC 110027</strain>
    </source>
</reference>
<name>A0A0P4R4Y0_9ACTN</name>
<dbReference type="InterPro" id="IPR004378">
    <property type="entry name" value="F420H2_quin_Rdtase"/>
</dbReference>
<dbReference type="AlphaFoldDB" id="A0A0P4R4Y0"/>
<comment type="caution">
    <text evidence="1">The sequence shown here is derived from an EMBL/GenBank/DDBJ whole genome shotgun (WGS) entry which is preliminary data.</text>
</comment>
<protein>
    <recommendedName>
        <fullName evidence="3">Nitroreductase</fullName>
    </recommendedName>
</protein>
<dbReference type="InterPro" id="IPR012349">
    <property type="entry name" value="Split_barrel_FMN-bd"/>
</dbReference>
<dbReference type="EMBL" id="BBNO01000003">
    <property type="protein sequence ID" value="GAO08111.1"/>
    <property type="molecule type" value="Genomic_DNA"/>
</dbReference>
<proteinExistence type="predicted"/>
<dbReference type="NCBIfam" id="TIGR00026">
    <property type="entry name" value="hi_GC_TIGR00026"/>
    <property type="match status" value="1"/>
</dbReference>
<reference evidence="2" key="1">
    <citation type="submission" date="2014-09" db="EMBL/GenBank/DDBJ databases">
        <title>Whole genome shotgun sequence of Streptomyces sp. NBRC 110027.</title>
        <authorList>
            <person name="Komaki H."/>
            <person name="Ichikawa N."/>
            <person name="Katano-Makiyama Y."/>
            <person name="Hosoyama A."/>
            <person name="Hashimoto M."/>
            <person name="Uohara A."/>
            <person name="Kitahashi Y."/>
            <person name="Ohji S."/>
            <person name="Kimura A."/>
            <person name="Yamazoe A."/>
            <person name="Igarashi Y."/>
            <person name="Fujita N."/>
        </authorList>
    </citation>
    <scope>NUCLEOTIDE SEQUENCE [LARGE SCALE GENOMIC DNA]</scope>
    <source>
        <strain evidence="2">NBRC 110027</strain>
    </source>
</reference>
<evidence type="ECO:0000313" key="2">
    <source>
        <dbReference type="Proteomes" id="UP000048965"/>
    </source>
</evidence>
<accession>A0A0P4R4Y0</accession>
<sequence length="131" mass="14988">MSGYREIKFRAVTSFQRRIGNPILSRLPQQTLLETTGRKSGLPRRTPIGGRRIGRAFWFVSEYGEKSQYVRNIQAHPQVRVRIKGRWHAGIAHPIPEDDARARLKTLPRLNSTAVRAVGTNLLTFRVDLND</sequence>
<dbReference type="GO" id="GO:0016491">
    <property type="term" value="F:oxidoreductase activity"/>
    <property type="evidence" value="ECO:0007669"/>
    <property type="project" value="InterPro"/>
</dbReference>
<dbReference type="OrthoDB" id="4633749at2"/>
<dbReference type="SUPFAM" id="SSF50475">
    <property type="entry name" value="FMN-binding split barrel"/>
    <property type="match status" value="1"/>
</dbReference>